<keyword evidence="5" id="KW-0963">Cytoplasm</keyword>
<dbReference type="Pfam" id="PF09090">
    <property type="entry name" value="MIF4G_like_2"/>
    <property type="match status" value="2"/>
</dbReference>
<keyword evidence="11" id="KW-0943">RNA-mediated gene silencing</keyword>
<evidence type="ECO:0000256" key="12">
    <source>
        <dbReference type="ARBA" id="ARBA00023161"/>
    </source>
</evidence>
<dbReference type="PANTHER" id="PTHR12412">
    <property type="entry name" value="CAP BINDING PROTEIN"/>
    <property type="match status" value="1"/>
</dbReference>
<dbReference type="InterPro" id="IPR015174">
    <property type="entry name" value="MIF4G-like_typ-2"/>
</dbReference>
<keyword evidence="4" id="KW-0813">Transport</keyword>
<keyword evidence="6" id="KW-0507">mRNA processing</keyword>
<evidence type="ECO:0000256" key="8">
    <source>
        <dbReference type="ARBA" id="ARBA00022845"/>
    </source>
</evidence>
<proteinExistence type="inferred from homology"/>
<feature type="domain" description="MIF4G" evidence="17">
    <location>
        <begin position="23"/>
        <end position="235"/>
    </location>
</feature>
<dbReference type="FunFam" id="1.25.40.180:FF:000010">
    <property type="entry name" value="Nuclear cap-binding protein subunit 1"/>
    <property type="match status" value="2"/>
</dbReference>
<dbReference type="GO" id="GO:0050684">
    <property type="term" value="P:regulation of mRNA processing"/>
    <property type="evidence" value="ECO:0007669"/>
    <property type="project" value="TreeGrafter"/>
</dbReference>
<dbReference type="Pfam" id="PF02854">
    <property type="entry name" value="MIF4G"/>
    <property type="match status" value="2"/>
</dbReference>
<sequence>MSRRRHRDENDEQPYKKRKVSIAERLESLISKVGEKSPFSLESRIEGLAGVLEADLPNYKSKILKLLCTVARLLPQKMTIYTTLVGLLNARNYNFGGEFVEAMIRQLKECLKANLYNEAIYLVRFFSDLVNCHVIAAPSMVAMFENFVNVTQEEDVPQVRCDWYVYAFLSSLPWVGKELYEKKDTEMEQILSTVENYLKRRQKNHVPMLQVWSADKPHPQEEYLDCLWAQIQKMKKDHWQERHIPRPYLAFDSVLCEALQHNLPPFTPPPHTADSVYPMPRVTFRMFDYTDDPEGPVMPGSHSVERFVIEENLHCIIRSFWKERKTCASQLTSYPGNNKIPLNYHIVEVIFAELFQLPIPPHTEIMYTTLFIELCKLQPGSLPQVLAQATEMLYMRLDTMNTICIDRFMNWFSHHLSNFEFRWSWEDWSDSVSEVLDRPKPKFVREVLEKCMRLSYHQRIIDIVPASFSVLTPANPACIYKYGDESNKSLPGYNVALCVSIAIKNKASNDEIFAILKDVPNLNQDDDDDEGFSFNPLKIEVFVQALLHLASKSFSHSFSALGKFREVLRTLAESDEGKLHILRVMYEVWKNHSQMIAVLVDKMIRTQIVDCAAVANWIFSPELSHDFTRFYIWEILHSTIRKMNKHVMMIQKELEEAKEKLAKQQKRRDDSRRNERESWPLEEQIERLQEKVESAQSEQKNLFLVIFQRFIMILTEHLVRCETGGIDVITPWYRNCIERLQQIFLQHHQIIQQYMSPPEGPAAGPEGRRSREKAGTRLCRSPASLCLSRVGRGGDLTRRLPASAPSIAPFVRPPSRREENRAMSRRRHRDENDVEQQHKRRRTSETVEVAETLEHLISALGEESSFSLECNLEDTTEVLEANLPNFKSKILKLLCTVARLLPQKMTLYTTLVGLLNARNYNFGGEFVEAMIRQLKECLKVNLYNEAVYLVRFLSDLVNCHVIAAPSVVAMFENFVSVTQEEDVPQVRCDWYVYAFLSSLPWVGKELYEKKDTEMEQILSTVENYLKRRQKTHMSMLQVWSVDKPHPQEEYLDCLWAQIQKMKKDHWQERYIPRPYLAFDSVLCEALQHNLPPFTPPPHTADSVYPMPRVTFRMFDYTDDPEGPVMPGSHSVERFVIEEHLHCIIRSFWKERTTCAVQLTSYPGNHKIPLNYHIVEVIFAELFQLPVPPHMEIMYTTLFIELCKLQPGSLPQVLAQATEMLYMRLDTMNTICIDRFVNWFSHHLSNFEFRWSWEDWSDCLSEDLDRVRPRFVKEVLEKCMRLSYHQRIIDIVPASFSVLIPANPTCIYKYGEESNKSLPGYNVALSLNVAIKNKASNDDIFTILKDVPNPNQDNDDEGFSFNPLKIEVFLQALLHLASKSFSHSFSALGKFREILKTLAESDEGKLHVLRIMYEVWKNHPQMIAVLVDKMIRTQIVDCAAVANWIFSPELSHDFTRFYIWEILHSTIRKMNKHVMMIQKELEEAKEKLAKQQKRRDDVRSNERGNWPLEEQIERLQEKVESAQSEQKNLFLVIFQRFIMILTEHLARSEAGGIDVATPWYKNCIERLQQIFLQHHQIIQQYMDVLCQPCCRLQAAVLVNPRGEGVATSLMPGSEAVPTATFSGALSSASSLQLVCKRQKEVSMVVAAASEIDPGKNGWLRKPFCSQQKSQVAIAQGRKKGKGVCEEIFLLIASYGEFLAARVTARTRKSRAGFQRHRAGCWLELRHLWEGSPPPPPETYGSCTRAPTDFQFLFLDNG</sequence>
<name>A0AAW1C2P4_CROAD</name>
<gene>
    <name evidence="18" type="ORF">NXF25_006747</name>
</gene>
<evidence type="ECO:0000256" key="14">
    <source>
        <dbReference type="ARBA" id="ARBA00023242"/>
    </source>
</evidence>
<dbReference type="PANTHER" id="PTHR12412:SF2">
    <property type="entry name" value="NUCLEAR CAP-BINDING PROTEIN SUBUNIT 1"/>
    <property type="match status" value="1"/>
</dbReference>
<keyword evidence="19" id="KW-1185">Reference proteome</keyword>
<dbReference type="GO" id="GO:0005634">
    <property type="term" value="C:nucleus"/>
    <property type="evidence" value="ECO:0007669"/>
    <property type="project" value="UniProtKB-SubCell"/>
</dbReference>
<comment type="caution">
    <text evidence="18">The sequence shown here is derived from an EMBL/GenBank/DDBJ whole genome shotgun (WGS) entry which is preliminary data.</text>
</comment>
<evidence type="ECO:0000256" key="11">
    <source>
        <dbReference type="ARBA" id="ARBA00023158"/>
    </source>
</evidence>
<dbReference type="GO" id="GO:0005846">
    <property type="term" value="C:nuclear cap binding complex"/>
    <property type="evidence" value="ECO:0007669"/>
    <property type="project" value="InterPro"/>
</dbReference>
<evidence type="ECO:0000259" key="17">
    <source>
        <dbReference type="SMART" id="SM00543"/>
    </source>
</evidence>
<dbReference type="InterPro" id="IPR015172">
    <property type="entry name" value="MIF4G-like_typ-1"/>
</dbReference>
<evidence type="ECO:0000256" key="3">
    <source>
        <dbReference type="ARBA" id="ARBA00007413"/>
    </source>
</evidence>
<reference evidence="18 19" key="1">
    <citation type="journal article" date="2024" name="Proc. Natl. Acad. Sci. U.S.A.">
        <title>The genetic regulatory architecture and epigenomic basis for age-related changes in rattlesnake venom.</title>
        <authorList>
            <person name="Hogan M.P."/>
            <person name="Holding M.L."/>
            <person name="Nystrom G.S."/>
            <person name="Colston T.J."/>
            <person name="Bartlett D.A."/>
            <person name="Mason A.J."/>
            <person name="Ellsworth S.A."/>
            <person name="Rautsaw R.M."/>
            <person name="Lawrence K.C."/>
            <person name="Strickland J.L."/>
            <person name="He B."/>
            <person name="Fraser P."/>
            <person name="Margres M.J."/>
            <person name="Gilbert D.M."/>
            <person name="Gibbs H.L."/>
            <person name="Parkinson C.L."/>
            <person name="Rokyta D.R."/>
        </authorList>
    </citation>
    <scope>NUCLEOTIDE SEQUENCE [LARGE SCALE GENOMIC DNA]</scope>
    <source>
        <strain evidence="18">DRR0105</strain>
    </source>
</reference>
<dbReference type="GO" id="GO:0003729">
    <property type="term" value="F:mRNA binding"/>
    <property type="evidence" value="ECO:0007669"/>
    <property type="project" value="TreeGrafter"/>
</dbReference>
<accession>A0AAW1C2P4</accession>
<keyword evidence="9" id="KW-0506">mRNA capping</keyword>
<dbReference type="InterPro" id="IPR016024">
    <property type="entry name" value="ARM-type_fold"/>
</dbReference>
<dbReference type="InterPro" id="IPR003890">
    <property type="entry name" value="MIF4G-like_typ-3"/>
</dbReference>
<dbReference type="SMART" id="SM00543">
    <property type="entry name" value="MIF4G"/>
    <property type="match status" value="2"/>
</dbReference>
<dbReference type="Pfam" id="PF09088">
    <property type="entry name" value="MIF4G_like"/>
    <property type="match status" value="2"/>
</dbReference>
<organism evidence="18 19">
    <name type="scientific">Crotalus adamanteus</name>
    <name type="common">Eastern diamondback rattlesnake</name>
    <dbReference type="NCBI Taxonomy" id="8729"/>
    <lineage>
        <taxon>Eukaryota</taxon>
        <taxon>Metazoa</taxon>
        <taxon>Chordata</taxon>
        <taxon>Craniata</taxon>
        <taxon>Vertebrata</taxon>
        <taxon>Euteleostomi</taxon>
        <taxon>Lepidosauria</taxon>
        <taxon>Squamata</taxon>
        <taxon>Bifurcata</taxon>
        <taxon>Unidentata</taxon>
        <taxon>Episquamata</taxon>
        <taxon>Toxicofera</taxon>
        <taxon>Serpentes</taxon>
        <taxon>Colubroidea</taxon>
        <taxon>Viperidae</taxon>
        <taxon>Crotalinae</taxon>
        <taxon>Crotalus</taxon>
    </lineage>
</organism>
<comment type="similarity">
    <text evidence="3">Belongs to the NCBP1 family.</text>
</comment>
<evidence type="ECO:0000256" key="6">
    <source>
        <dbReference type="ARBA" id="ARBA00022664"/>
    </source>
</evidence>
<keyword evidence="10 15" id="KW-0175">Coiled coil</keyword>
<evidence type="ECO:0000256" key="9">
    <source>
        <dbReference type="ARBA" id="ARBA00023042"/>
    </source>
</evidence>
<keyword evidence="12" id="KW-0866">Nonsense-mediated mRNA decay</keyword>
<evidence type="ECO:0000256" key="2">
    <source>
        <dbReference type="ARBA" id="ARBA00004496"/>
    </source>
</evidence>
<evidence type="ECO:0000256" key="10">
    <source>
        <dbReference type="ARBA" id="ARBA00023054"/>
    </source>
</evidence>
<evidence type="ECO:0000256" key="15">
    <source>
        <dbReference type="SAM" id="Coils"/>
    </source>
</evidence>
<dbReference type="GO" id="GO:0006370">
    <property type="term" value="P:7-methylguanosine mRNA capping"/>
    <property type="evidence" value="ECO:0007669"/>
    <property type="project" value="UniProtKB-KW"/>
</dbReference>
<dbReference type="InterPro" id="IPR027159">
    <property type="entry name" value="CBP80"/>
</dbReference>
<dbReference type="SUPFAM" id="SSF48371">
    <property type="entry name" value="ARM repeat"/>
    <property type="match status" value="6"/>
</dbReference>
<keyword evidence="8" id="KW-0810">Translation regulation</keyword>
<evidence type="ECO:0000256" key="5">
    <source>
        <dbReference type="ARBA" id="ARBA00022490"/>
    </source>
</evidence>
<feature type="region of interest" description="Disordered" evidence="16">
    <location>
        <begin position="756"/>
        <end position="775"/>
    </location>
</feature>
<evidence type="ECO:0000313" key="19">
    <source>
        <dbReference type="Proteomes" id="UP001474421"/>
    </source>
</evidence>
<evidence type="ECO:0000256" key="4">
    <source>
        <dbReference type="ARBA" id="ARBA00022448"/>
    </source>
</evidence>
<dbReference type="Proteomes" id="UP001474421">
    <property type="component" value="Unassembled WGS sequence"/>
</dbReference>
<dbReference type="GO" id="GO:0031047">
    <property type="term" value="P:regulatory ncRNA-mediated gene silencing"/>
    <property type="evidence" value="ECO:0007669"/>
    <property type="project" value="UniProtKB-KW"/>
</dbReference>
<feature type="compositionally biased region" description="Basic and acidic residues" evidence="16">
    <location>
        <begin position="766"/>
        <end position="775"/>
    </location>
</feature>
<dbReference type="GO" id="GO:0006417">
    <property type="term" value="P:regulation of translation"/>
    <property type="evidence" value="ECO:0007669"/>
    <property type="project" value="UniProtKB-KW"/>
</dbReference>
<feature type="coiled-coil region" evidence="15">
    <location>
        <begin position="1466"/>
        <end position="1531"/>
    </location>
</feature>
<keyword evidence="14" id="KW-0539">Nucleus</keyword>
<evidence type="ECO:0000256" key="13">
    <source>
        <dbReference type="ARBA" id="ARBA00023187"/>
    </source>
</evidence>
<dbReference type="GO" id="GO:0005737">
    <property type="term" value="C:cytoplasm"/>
    <property type="evidence" value="ECO:0007669"/>
    <property type="project" value="UniProtKB-SubCell"/>
</dbReference>
<evidence type="ECO:0000256" key="16">
    <source>
        <dbReference type="SAM" id="MobiDB-lite"/>
    </source>
</evidence>
<evidence type="ECO:0000256" key="1">
    <source>
        <dbReference type="ARBA" id="ARBA00004123"/>
    </source>
</evidence>
<comment type="subcellular location">
    <subcellularLocation>
        <location evidence="2">Cytoplasm</location>
    </subcellularLocation>
    <subcellularLocation>
        <location evidence="1">Nucleus</location>
    </subcellularLocation>
</comment>
<dbReference type="GO" id="GO:0006406">
    <property type="term" value="P:mRNA export from nucleus"/>
    <property type="evidence" value="ECO:0007669"/>
    <property type="project" value="InterPro"/>
</dbReference>
<evidence type="ECO:0000313" key="18">
    <source>
        <dbReference type="EMBL" id="KAK9407973.1"/>
    </source>
</evidence>
<dbReference type="FunFam" id="1.25.40.180:FF:000021">
    <property type="entry name" value="Nuclear cap binding protein subunit 1"/>
    <property type="match status" value="2"/>
</dbReference>
<protein>
    <submittedName>
        <fullName evidence="18">Nuclear cap-binding protein subunit 1</fullName>
    </submittedName>
</protein>
<dbReference type="EMBL" id="JAOTOJ010000002">
    <property type="protein sequence ID" value="KAK9407973.1"/>
    <property type="molecule type" value="Genomic_DNA"/>
</dbReference>
<keyword evidence="7" id="KW-0509">mRNA transport</keyword>
<feature type="region of interest" description="Disordered" evidence="16">
    <location>
        <begin position="801"/>
        <end position="845"/>
    </location>
</feature>
<feature type="coiled-coil region" evidence="15">
    <location>
        <begin position="640"/>
        <end position="705"/>
    </location>
</feature>
<dbReference type="GO" id="GO:0008380">
    <property type="term" value="P:RNA splicing"/>
    <property type="evidence" value="ECO:0007669"/>
    <property type="project" value="UniProtKB-KW"/>
</dbReference>
<dbReference type="GO" id="GO:0000339">
    <property type="term" value="F:RNA cap binding"/>
    <property type="evidence" value="ECO:0007669"/>
    <property type="project" value="InterPro"/>
</dbReference>
<evidence type="ECO:0000256" key="7">
    <source>
        <dbReference type="ARBA" id="ARBA00022816"/>
    </source>
</evidence>
<dbReference type="Gene3D" id="1.25.40.180">
    <property type="match status" value="6"/>
</dbReference>
<keyword evidence="13" id="KW-0508">mRNA splicing</keyword>
<dbReference type="GO" id="GO:0000184">
    <property type="term" value="P:nuclear-transcribed mRNA catabolic process, nonsense-mediated decay"/>
    <property type="evidence" value="ECO:0007669"/>
    <property type="project" value="UniProtKB-KW"/>
</dbReference>
<feature type="domain" description="MIF4G" evidence="17">
    <location>
        <begin position="854"/>
        <end position="1062"/>
    </location>
</feature>